<dbReference type="PANTHER" id="PTHR11229:SF8">
    <property type="entry name" value="LARGE RIBOSOMAL SUBUNIT PROTEIN UL3M"/>
    <property type="match status" value="1"/>
</dbReference>
<dbReference type="SUPFAM" id="SSF50447">
    <property type="entry name" value="Translation proteins"/>
    <property type="match status" value="1"/>
</dbReference>
<dbReference type="Proteomes" id="UP001626550">
    <property type="component" value="Unassembled WGS sequence"/>
</dbReference>
<gene>
    <name evidence="2" type="primary">MRPL3_2</name>
    <name evidence="2" type="ORF">Ciccas_013162</name>
</gene>
<dbReference type="InterPro" id="IPR009000">
    <property type="entry name" value="Transl_B-barrel_sf"/>
</dbReference>
<dbReference type="Gene3D" id="2.40.30.10">
    <property type="entry name" value="Translation factors"/>
    <property type="match status" value="1"/>
</dbReference>
<keyword evidence="3" id="KW-1185">Reference proteome</keyword>
<proteinExistence type="predicted"/>
<organism evidence="2 3">
    <name type="scientific">Cichlidogyrus casuarinus</name>
    <dbReference type="NCBI Taxonomy" id="1844966"/>
    <lineage>
        <taxon>Eukaryota</taxon>
        <taxon>Metazoa</taxon>
        <taxon>Spiralia</taxon>
        <taxon>Lophotrochozoa</taxon>
        <taxon>Platyhelminthes</taxon>
        <taxon>Monogenea</taxon>
        <taxon>Monopisthocotylea</taxon>
        <taxon>Dactylogyridea</taxon>
        <taxon>Ancyrocephalidae</taxon>
        <taxon>Cichlidogyrus</taxon>
    </lineage>
</organism>
<dbReference type="PANTHER" id="PTHR11229">
    <property type="entry name" value="50S RIBOSOMAL PROTEIN L3"/>
    <property type="match status" value="1"/>
</dbReference>
<keyword evidence="2" id="KW-0689">Ribosomal protein</keyword>
<evidence type="ECO:0000313" key="3">
    <source>
        <dbReference type="Proteomes" id="UP001626550"/>
    </source>
</evidence>
<dbReference type="EMBL" id="JBJKFK010005469">
    <property type="protein sequence ID" value="KAL3308307.1"/>
    <property type="molecule type" value="Genomic_DNA"/>
</dbReference>
<evidence type="ECO:0000313" key="2">
    <source>
        <dbReference type="EMBL" id="KAL3308307.1"/>
    </source>
</evidence>
<dbReference type="AlphaFoldDB" id="A0ABD2PNM5"/>
<accession>A0ABD2PNM5</accession>
<name>A0ABD2PNM5_9PLAT</name>
<comment type="caution">
    <text evidence="2">The sequence shown here is derived from an EMBL/GenBank/DDBJ whole genome shotgun (WGS) entry which is preliminary data.</text>
</comment>
<protein>
    <recommendedName>
        <fullName evidence="1">Large ribosomal subunit protein uL3m</fullName>
    </recommendedName>
</protein>
<keyword evidence="2" id="KW-0687">Ribonucleoprotein</keyword>
<feature type="non-terminal residue" evidence="2">
    <location>
        <position position="199"/>
    </location>
</feature>
<dbReference type="InterPro" id="IPR019927">
    <property type="entry name" value="Ribosomal_uL3_bac/org-type"/>
</dbReference>
<sequence length="199" mass="22682">MDRQKAYWVDQNVAAETDSDLTGQNVSFIKSETELEIKDKLQKLSKVEHLNTKWIPNTTQRVGLIGTKIGLYPLWTKKGEKLDCTVIQIPDNHALTYTPPEKIREVMSLKEPRGFWLNNKQVPSWVNHQRWGLQLVGAVTANPSEYSPKWNAIFEKHGLPTKRKVGRFLVSPDAALMPGTCLKMNHFRLGDCVDITART</sequence>
<evidence type="ECO:0000256" key="1">
    <source>
        <dbReference type="ARBA" id="ARBA00035209"/>
    </source>
</evidence>
<dbReference type="GO" id="GO:0005840">
    <property type="term" value="C:ribosome"/>
    <property type="evidence" value="ECO:0007669"/>
    <property type="project" value="UniProtKB-KW"/>
</dbReference>
<reference evidence="2 3" key="1">
    <citation type="submission" date="2024-11" db="EMBL/GenBank/DDBJ databases">
        <title>Adaptive evolution of stress response genes in parasites aligns with host niche diversity.</title>
        <authorList>
            <person name="Hahn C."/>
            <person name="Resl P."/>
        </authorList>
    </citation>
    <scope>NUCLEOTIDE SEQUENCE [LARGE SCALE GENOMIC DNA]</scope>
    <source>
        <strain evidence="2">EGGRZ-B1_66</strain>
        <tissue evidence="2">Body</tissue>
    </source>
</reference>